<dbReference type="InterPro" id="IPR011006">
    <property type="entry name" value="CheY-like_superfamily"/>
</dbReference>
<evidence type="ECO:0000256" key="5">
    <source>
        <dbReference type="ARBA" id="ARBA00023015"/>
    </source>
</evidence>
<dbReference type="Pfam" id="PF20714">
    <property type="entry name" value="HTH_64"/>
    <property type="match status" value="1"/>
</dbReference>
<evidence type="ECO:0000256" key="9">
    <source>
        <dbReference type="PIRNR" id="PIRNR006171"/>
    </source>
</evidence>
<keyword evidence="6 9" id="KW-0238">DNA-binding</keyword>
<dbReference type="Gene3D" id="3.40.50.2300">
    <property type="match status" value="1"/>
</dbReference>
<evidence type="ECO:0000256" key="7">
    <source>
        <dbReference type="ARBA" id="ARBA00023159"/>
    </source>
</evidence>
<dbReference type="SUPFAM" id="SSF46785">
    <property type="entry name" value="Winged helix' DNA-binding domain"/>
    <property type="match status" value="1"/>
</dbReference>
<keyword evidence="3 10" id="KW-0597">Phosphoprotein</keyword>
<evidence type="ECO:0000313" key="12">
    <source>
        <dbReference type="EMBL" id="NIH56220.1"/>
    </source>
</evidence>
<keyword evidence="5 9" id="KW-0805">Transcription regulation</keyword>
<sequence length="224" mass="23946">MIRVLVVDDQRTVAEGHRTLVERVPGFEVVAVAYNGPQAVERCAAGGVDLVLLDLAMPGMSGLEVARALQAMPDGPDVMVLTASRDLHTVRAAMRGGALHYVLKPFSFATLQAKLVNYARFTQAAAGQRDVLDQGEIDSALAALRDPSGTAIAKGMSKETLAAVREALLAEPDGLTETRAAEAVGISRVTARRYLEYLSETGGCERVPVYGRTGRPELVYRPRG</sequence>
<evidence type="ECO:0000256" key="2">
    <source>
        <dbReference type="ARBA" id="ARBA00022490"/>
    </source>
</evidence>
<evidence type="ECO:0000256" key="3">
    <source>
        <dbReference type="ARBA" id="ARBA00022553"/>
    </source>
</evidence>
<dbReference type="InterPro" id="IPR036390">
    <property type="entry name" value="WH_DNA-bd_sf"/>
</dbReference>
<dbReference type="RefSeq" id="WP_167165169.1">
    <property type="nucleotide sequence ID" value="NZ_BAAAOO010000002.1"/>
</dbReference>
<dbReference type="Proteomes" id="UP000749311">
    <property type="component" value="Unassembled WGS sequence"/>
</dbReference>
<comment type="subcellular location">
    <subcellularLocation>
        <location evidence="1 9">Cytoplasm</location>
    </subcellularLocation>
</comment>
<keyword evidence="7 9" id="KW-0010">Activator</keyword>
<evidence type="ECO:0000256" key="8">
    <source>
        <dbReference type="ARBA" id="ARBA00023163"/>
    </source>
</evidence>
<dbReference type="PROSITE" id="PS50110">
    <property type="entry name" value="RESPONSE_REGULATORY"/>
    <property type="match status" value="1"/>
</dbReference>
<dbReference type="Pfam" id="PF00072">
    <property type="entry name" value="Response_reg"/>
    <property type="match status" value="1"/>
</dbReference>
<dbReference type="EMBL" id="JAAMOZ010000001">
    <property type="protein sequence ID" value="NIH56220.1"/>
    <property type="molecule type" value="Genomic_DNA"/>
</dbReference>
<reference evidence="12 13" key="1">
    <citation type="submission" date="2020-02" db="EMBL/GenBank/DDBJ databases">
        <title>Sequencing the genomes of 1000 actinobacteria strains.</title>
        <authorList>
            <person name="Klenk H.-P."/>
        </authorList>
    </citation>
    <scope>NUCLEOTIDE SEQUENCE [LARGE SCALE GENOMIC DNA]</scope>
    <source>
        <strain evidence="12 13">DSM 19609</strain>
    </source>
</reference>
<evidence type="ECO:0000256" key="10">
    <source>
        <dbReference type="PROSITE-ProRule" id="PRU00169"/>
    </source>
</evidence>
<evidence type="ECO:0000259" key="11">
    <source>
        <dbReference type="PROSITE" id="PS50110"/>
    </source>
</evidence>
<dbReference type="InterPro" id="IPR051271">
    <property type="entry name" value="2C-system_Tx_regulators"/>
</dbReference>
<feature type="modified residue" description="4-aspartylphosphate" evidence="10">
    <location>
        <position position="54"/>
    </location>
</feature>
<protein>
    <recommendedName>
        <fullName evidence="9">Transcriptional regulatory protein</fullName>
    </recommendedName>
</protein>
<evidence type="ECO:0000256" key="4">
    <source>
        <dbReference type="ARBA" id="ARBA00023012"/>
    </source>
</evidence>
<dbReference type="PANTHER" id="PTHR45526:SF1">
    <property type="entry name" value="TRANSCRIPTIONAL REGULATORY PROTEIN DCUR-RELATED"/>
    <property type="match status" value="1"/>
</dbReference>
<dbReference type="InterPro" id="IPR048714">
    <property type="entry name" value="DpiA-like_HTH"/>
</dbReference>
<dbReference type="SUPFAM" id="SSF52172">
    <property type="entry name" value="CheY-like"/>
    <property type="match status" value="1"/>
</dbReference>
<feature type="domain" description="Response regulatory" evidence="11">
    <location>
        <begin position="3"/>
        <end position="119"/>
    </location>
</feature>
<proteinExistence type="predicted"/>
<organism evidence="12 13">
    <name type="scientific">Brooklawnia cerclae</name>
    <dbReference type="NCBI Taxonomy" id="349934"/>
    <lineage>
        <taxon>Bacteria</taxon>
        <taxon>Bacillati</taxon>
        <taxon>Actinomycetota</taxon>
        <taxon>Actinomycetes</taxon>
        <taxon>Propionibacteriales</taxon>
        <taxon>Propionibacteriaceae</taxon>
        <taxon>Brooklawnia</taxon>
    </lineage>
</organism>
<dbReference type="InterPro" id="IPR001789">
    <property type="entry name" value="Sig_transdc_resp-reg_receiver"/>
</dbReference>
<gene>
    <name evidence="12" type="ORF">FB473_000865</name>
</gene>
<keyword evidence="2 9" id="KW-0963">Cytoplasm</keyword>
<dbReference type="InterPro" id="IPR024187">
    <property type="entry name" value="Sig_transdc_resp-reg_cit/mal"/>
</dbReference>
<dbReference type="PANTHER" id="PTHR45526">
    <property type="entry name" value="TRANSCRIPTIONAL REGULATORY PROTEIN DPIA"/>
    <property type="match status" value="1"/>
</dbReference>
<comment type="caution">
    <text evidence="12">The sequence shown here is derived from an EMBL/GenBank/DDBJ whole genome shotgun (WGS) entry which is preliminary data.</text>
</comment>
<evidence type="ECO:0000256" key="1">
    <source>
        <dbReference type="ARBA" id="ARBA00004496"/>
    </source>
</evidence>
<name>A0ABX0SG85_9ACTN</name>
<keyword evidence="13" id="KW-1185">Reference proteome</keyword>
<dbReference type="SMART" id="SM00448">
    <property type="entry name" value="REC"/>
    <property type="match status" value="1"/>
</dbReference>
<keyword evidence="4 9" id="KW-0902">Two-component regulatory system</keyword>
<evidence type="ECO:0000256" key="6">
    <source>
        <dbReference type="ARBA" id="ARBA00023125"/>
    </source>
</evidence>
<evidence type="ECO:0000313" key="13">
    <source>
        <dbReference type="Proteomes" id="UP000749311"/>
    </source>
</evidence>
<keyword evidence="8 9" id="KW-0804">Transcription</keyword>
<dbReference type="PIRSF" id="PIRSF006171">
    <property type="entry name" value="RR_citrat_malat"/>
    <property type="match status" value="1"/>
</dbReference>
<accession>A0ABX0SG85</accession>